<dbReference type="EMBL" id="CAJVCH010547258">
    <property type="protein sequence ID" value="CAG7828384.1"/>
    <property type="molecule type" value="Genomic_DNA"/>
</dbReference>
<name>A0A8J2L417_9HEXA</name>
<dbReference type="AlphaFoldDB" id="A0A8J2L417"/>
<feature type="region of interest" description="Disordered" evidence="1">
    <location>
        <begin position="1"/>
        <end position="42"/>
    </location>
</feature>
<accession>A0A8J2L417</accession>
<reference evidence="2" key="1">
    <citation type="submission" date="2021-06" db="EMBL/GenBank/DDBJ databases">
        <authorList>
            <person name="Hodson N. C."/>
            <person name="Mongue J. A."/>
            <person name="Jaron S. K."/>
        </authorList>
    </citation>
    <scope>NUCLEOTIDE SEQUENCE</scope>
</reference>
<evidence type="ECO:0000313" key="2">
    <source>
        <dbReference type="EMBL" id="CAG7828384.1"/>
    </source>
</evidence>
<evidence type="ECO:0000313" key="3">
    <source>
        <dbReference type="Proteomes" id="UP000708208"/>
    </source>
</evidence>
<sequence length="42" mass="4759">QIPKLNFLQGAQEPTKDDNGSQRTFKLSEADPNSKIPLLKKY</sequence>
<feature type="non-terminal residue" evidence="2">
    <location>
        <position position="42"/>
    </location>
</feature>
<comment type="caution">
    <text evidence="2">The sequence shown here is derived from an EMBL/GenBank/DDBJ whole genome shotgun (WGS) entry which is preliminary data.</text>
</comment>
<organism evidence="2 3">
    <name type="scientific">Allacma fusca</name>
    <dbReference type="NCBI Taxonomy" id="39272"/>
    <lineage>
        <taxon>Eukaryota</taxon>
        <taxon>Metazoa</taxon>
        <taxon>Ecdysozoa</taxon>
        <taxon>Arthropoda</taxon>
        <taxon>Hexapoda</taxon>
        <taxon>Collembola</taxon>
        <taxon>Symphypleona</taxon>
        <taxon>Sminthuridae</taxon>
        <taxon>Allacma</taxon>
    </lineage>
</organism>
<dbReference type="Proteomes" id="UP000708208">
    <property type="component" value="Unassembled WGS sequence"/>
</dbReference>
<proteinExistence type="predicted"/>
<keyword evidence="3" id="KW-1185">Reference proteome</keyword>
<protein>
    <submittedName>
        <fullName evidence="2">Uncharacterized protein</fullName>
    </submittedName>
</protein>
<evidence type="ECO:0000256" key="1">
    <source>
        <dbReference type="SAM" id="MobiDB-lite"/>
    </source>
</evidence>
<gene>
    <name evidence="2" type="ORF">AFUS01_LOCUS38314</name>
</gene>